<dbReference type="Proteomes" id="UP000001036">
    <property type="component" value="Chromosome"/>
</dbReference>
<keyword evidence="3 6" id="KW-0812">Transmembrane</keyword>
<protein>
    <submittedName>
        <fullName evidence="8">Putative membrane protein</fullName>
    </submittedName>
</protein>
<proteinExistence type="predicted"/>
<evidence type="ECO:0000259" key="7">
    <source>
        <dbReference type="Pfam" id="PF03176"/>
    </source>
</evidence>
<keyword evidence="2" id="KW-1003">Cell membrane</keyword>
<evidence type="ECO:0000313" key="9">
    <source>
        <dbReference type="Proteomes" id="UP000001036"/>
    </source>
</evidence>
<evidence type="ECO:0000256" key="2">
    <source>
        <dbReference type="ARBA" id="ARBA00022475"/>
    </source>
</evidence>
<dbReference type="PANTHER" id="PTHR33406:SF13">
    <property type="entry name" value="MEMBRANE PROTEIN YDFJ"/>
    <property type="match status" value="1"/>
</dbReference>
<dbReference type="KEGG" id="cja:CJA_0113"/>
<feature type="transmembrane region" description="Helical" evidence="6">
    <location>
        <begin position="443"/>
        <end position="462"/>
    </location>
</feature>
<dbReference type="InterPro" id="IPR004869">
    <property type="entry name" value="MMPL_dom"/>
</dbReference>
<comment type="subcellular location">
    <subcellularLocation>
        <location evidence="1">Cell membrane</location>
        <topology evidence="1">Multi-pass membrane protein</topology>
    </subcellularLocation>
</comment>
<dbReference type="InterPro" id="IPR050545">
    <property type="entry name" value="Mycobact_MmpL"/>
</dbReference>
<feature type="transmembrane region" description="Helical" evidence="6">
    <location>
        <begin position="694"/>
        <end position="715"/>
    </location>
</feature>
<feature type="transmembrane region" description="Helical" evidence="6">
    <location>
        <begin position="313"/>
        <end position="333"/>
    </location>
</feature>
<dbReference type="Gene3D" id="1.20.1640.10">
    <property type="entry name" value="Multidrug efflux transporter AcrB transmembrane domain"/>
    <property type="match status" value="2"/>
</dbReference>
<keyword evidence="5 6" id="KW-0472">Membrane</keyword>
<dbReference type="SUPFAM" id="SSF82866">
    <property type="entry name" value="Multidrug efflux transporter AcrB transmembrane domain"/>
    <property type="match status" value="2"/>
</dbReference>
<dbReference type="GO" id="GO:0005886">
    <property type="term" value="C:plasma membrane"/>
    <property type="evidence" value="ECO:0007669"/>
    <property type="project" value="UniProtKB-SubCell"/>
</dbReference>
<feature type="transmembrane region" description="Helical" evidence="6">
    <location>
        <begin position="666"/>
        <end position="687"/>
    </location>
</feature>
<dbReference type="AlphaFoldDB" id="B3PFJ7"/>
<evidence type="ECO:0000256" key="1">
    <source>
        <dbReference type="ARBA" id="ARBA00004651"/>
    </source>
</evidence>
<dbReference type="STRING" id="498211.CJA_0113"/>
<organism evidence="8 9">
    <name type="scientific">Cellvibrio japonicus (strain Ueda107)</name>
    <name type="common">Pseudomonas fluorescens subsp. cellulosa</name>
    <dbReference type="NCBI Taxonomy" id="498211"/>
    <lineage>
        <taxon>Bacteria</taxon>
        <taxon>Pseudomonadati</taxon>
        <taxon>Pseudomonadota</taxon>
        <taxon>Gammaproteobacteria</taxon>
        <taxon>Cellvibrionales</taxon>
        <taxon>Cellvibrionaceae</taxon>
        <taxon>Cellvibrio</taxon>
    </lineage>
</organism>
<feature type="transmembrane region" description="Helical" evidence="6">
    <location>
        <begin position="755"/>
        <end position="773"/>
    </location>
</feature>
<dbReference type="eggNOG" id="COG4258">
    <property type="taxonomic scope" value="Bacteria"/>
</dbReference>
<dbReference type="RefSeq" id="WP_012485796.1">
    <property type="nucleotide sequence ID" value="NC_010995.1"/>
</dbReference>
<evidence type="ECO:0000256" key="3">
    <source>
        <dbReference type="ARBA" id="ARBA00022692"/>
    </source>
</evidence>
<accession>B3PFJ7</accession>
<evidence type="ECO:0000256" key="5">
    <source>
        <dbReference type="ARBA" id="ARBA00023136"/>
    </source>
</evidence>
<feature type="transmembrane region" description="Helical" evidence="6">
    <location>
        <begin position="721"/>
        <end position="743"/>
    </location>
</feature>
<evidence type="ECO:0000256" key="4">
    <source>
        <dbReference type="ARBA" id="ARBA00022989"/>
    </source>
</evidence>
<feature type="domain" description="Membrane transport protein MMPL" evidence="7">
    <location>
        <begin position="174"/>
        <end position="408"/>
    </location>
</feature>
<reference evidence="8 9" key="1">
    <citation type="journal article" date="2008" name="J. Bacteriol.">
        <title>Insights into plant cell wall degradation from the genome sequence of the soil bacterium Cellvibrio japonicus.</title>
        <authorList>
            <person name="Deboy R.T."/>
            <person name="Mongodin E.F."/>
            <person name="Fouts D.E."/>
            <person name="Tailford L.E."/>
            <person name="Khouri H."/>
            <person name="Emerson J.B."/>
            <person name="Mohamoud Y."/>
            <person name="Watkins K."/>
            <person name="Henrissat B."/>
            <person name="Gilbert H.J."/>
            <person name="Nelson K.E."/>
        </authorList>
    </citation>
    <scope>NUCLEOTIDE SEQUENCE [LARGE SCALE GENOMIC DNA]</scope>
    <source>
        <strain evidence="8 9">Ueda107</strain>
    </source>
</reference>
<evidence type="ECO:0000313" key="8">
    <source>
        <dbReference type="EMBL" id="ACE84807.1"/>
    </source>
</evidence>
<feature type="transmembrane region" description="Helical" evidence="6">
    <location>
        <begin position="354"/>
        <end position="375"/>
    </location>
</feature>
<name>B3PFJ7_CELJU</name>
<evidence type="ECO:0000256" key="6">
    <source>
        <dbReference type="SAM" id="Phobius"/>
    </source>
</evidence>
<feature type="transmembrane region" description="Helical" evidence="6">
    <location>
        <begin position="779"/>
        <end position="801"/>
    </location>
</feature>
<dbReference type="Pfam" id="PF03176">
    <property type="entry name" value="MMPL"/>
    <property type="match status" value="1"/>
</dbReference>
<feature type="transmembrane region" description="Helical" evidence="6">
    <location>
        <begin position="260"/>
        <end position="279"/>
    </location>
</feature>
<feature type="transmembrane region" description="Helical" evidence="6">
    <location>
        <begin position="381"/>
        <end position="405"/>
    </location>
</feature>
<feature type="transmembrane region" description="Helical" evidence="6">
    <location>
        <begin position="286"/>
        <end position="307"/>
    </location>
</feature>
<keyword evidence="4 6" id="KW-1133">Transmembrane helix</keyword>
<sequence length="818" mass="90099">MPFVTVPVNTVQRWLGVITAIVTLAVLALLGQVLNQGVRVEADLQKLFPKDQLHPLAARATEQLYREFGNKALLAVQAPQRDEARQAAEVLARAIAHNPLLHIEQVAGHSPQLIAQQALIARHHFQLLTPQQREHLRTDPTPLLGQAQAALFGFNGNGLSPLDDPLNLVPGYLHQLQPALNGELLNDRLLVADEQGQLILFALSVQGEAFSLSVQEQVDTWLTQVRQQLQDNPHTANSQILVSGAIFHAAQAAQQAQREVRVIGIGSLVGLLLLFMLAFRRLQPLFLSVLSVAYGCGCAFVVTHWLFAEIHLMTLVFGASLIGVAVDYSLHYLCKYHATLASGGDRDKPVLDGLLASLVLSLITSVLAYSCLFQASLPGLQQIACFSIIGLACSWLFVMGLYPLLLRQRAQVDSSLPAPVPLVDRCAFSIWQFWQATSRQARIWLAVVLLGVFSLGAFSFSISNDVRTFYTPSPELMASERRLQQVLQGVSPNQYFLLSAASPEQLLQLEEQFRYGHLDPLVARGAVHGYTATSVAVPSQRQQALDYQLQRDRVYSNQGLASEFMQSAGFGAEAIADTREKFHLAAGNDLLPDTWLLPDAWLQVARPDQRLLWLGEREQSWVSIIGLRGVADVDALAGLASRAATGQNTILWVDRVADMSVLLQHLLQVSALLLLLAYGVIIVLLWCAYRQWRALVQVVVPMLTTLTTLSVLAILGVDITLFHVFGCYLILGLGMDYSIFSYVGGMHDRVSQRAIWLSVVTSLLSFGLLSLSSTPMVQAFGMTLLLGCLFNWLYAPLVATLKPPMQRLHRHKGKQDDE</sequence>
<gene>
    <name evidence="8" type="ordered locus">CJA_0113</name>
</gene>
<dbReference type="PANTHER" id="PTHR33406">
    <property type="entry name" value="MEMBRANE PROTEIN MJ1562-RELATED"/>
    <property type="match status" value="1"/>
</dbReference>
<keyword evidence="9" id="KW-1185">Reference proteome</keyword>
<dbReference type="HOGENOM" id="CLU_017576_0_0_6"/>
<dbReference type="EMBL" id="CP000934">
    <property type="protein sequence ID" value="ACE84807.1"/>
    <property type="molecule type" value="Genomic_DNA"/>
</dbReference>
<dbReference type="OrthoDB" id="9780358at2"/>